<reference evidence="2 3" key="1">
    <citation type="submission" date="2021-06" db="EMBL/GenBank/DDBJ databases">
        <authorList>
            <person name="Palmer J.M."/>
        </authorList>
    </citation>
    <scope>NUCLEOTIDE SEQUENCE [LARGE SCALE GENOMIC DNA]</scope>
    <source>
        <strain evidence="2 3">CL_MEX2019</strain>
        <tissue evidence="2">Muscle</tissue>
    </source>
</reference>
<proteinExistence type="predicted"/>
<organism evidence="2 3">
    <name type="scientific">Characodon lateralis</name>
    <dbReference type="NCBI Taxonomy" id="208331"/>
    <lineage>
        <taxon>Eukaryota</taxon>
        <taxon>Metazoa</taxon>
        <taxon>Chordata</taxon>
        <taxon>Craniata</taxon>
        <taxon>Vertebrata</taxon>
        <taxon>Euteleostomi</taxon>
        <taxon>Actinopterygii</taxon>
        <taxon>Neopterygii</taxon>
        <taxon>Teleostei</taxon>
        <taxon>Neoteleostei</taxon>
        <taxon>Acanthomorphata</taxon>
        <taxon>Ovalentaria</taxon>
        <taxon>Atherinomorphae</taxon>
        <taxon>Cyprinodontiformes</taxon>
        <taxon>Goodeidae</taxon>
        <taxon>Characodon</taxon>
    </lineage>
</organism>
<keyword evidence="3" id="KW-1185">Reference proteome</keyword>
<evidence type="ECO:0000313" key="2">
    <source>
        <dbReference type="EMBL" id="MED6295351.1"/>
    </source>
</evidence>
<evidence type="ECO:0000256" key="1">
    <source>
        <dbReference type="SAM" id="MobiDB-lite"/>
    </source>
</evidence>
<comment type="caution">
    <text evidence="2">The sequence shown here is derived from an EMBL/GenBank/DDBJ whole genome shotgun (WGS) entry which is preliminary data.</text>
</comment>
<gene>
    <name evidence="2" type="ORF">CHARACLAT_030855</name>
</gene>
<dbReference type="Proteomes" id="UP001352852">
    <property type="component" value="Unassembled WGS sequence"/>
</dbReference>
<feature type="region of interest" description="Disordered" evidence="1">
    <location>
        <begin position="1"/>
        <end position="36"/>
    </location>
</feature>
<evidence type="ECO:0000313" key="3">
    <source>
        <dbReference type="Proteomes" id="UP001352852"/>
    </source>
</evidence>
<name>A0ABU7F8F5_9TELE</name>
<accession>A0ABU7F8F5</accession>
<dbReference type="EMBL" id="JAHUTJ010078538">
    <property type="protein sequence ID" value="MED6295351.1"/>
    <property type="molecule type" value="Genomic_DNA"/>
</dbReference>
<protein>
    <submittedName>
        <fullName evidence="2">Uncharacterized protein</fullName>
    </submittedName>
</protein>
<sequence length="142" mass="15899">MRRVVTLQHSAAKSSKGEVASALRGHSSPRQTDARDPHRVAIRLTQWQFTVKHSGCTRQTKEAHPNHPILATSSLEHTNLAAGHLNSLQPQNCPAMRRNPLQTWWVWGACGGIHFGRINFGSLITKQYIKNDYAFNHTGADR</sequence>